<evidence type="ECO:0000313" key="3">
    <source>
        <dbReference type="Proteomes" id="UP000051952"/>
    </source>
</evidence>
<organism evidence="2 3">
    <name type="scientific">Bodo saltans</name>
    <name type="common">Flagellated protozoan</name>
    <dbReference type="NCBI Taxonomy" id="75058"/>
    <lineage>
        <taxon>Eukaryota</taxon>
        <taxon>Discoba</taxon>
        <taxon>Euglenozoa</taxon>
        <taxon>Kinetoplastea</taxon>
        <taxon>Metakinetoplastina</taxon>
        <taxon>Eubodonida</taxon>
        <taxon>Bodonidae</taxon>
        <taxon>Bodo</taxon>
    </lineage>
</organism>
<keyword evidence="1" id="KW-1133">Transmembrane helix</keyword>
<sequence>TAGTSIYFDDDIDLTSTTHDDAAGGMDVLEASFSLSHTSWVHDPRHEDAEVEHVSDAKHMSADVSPAQVDCLSSSSSLDKAMPIGRHKRVGIPATAASRHSRSNSSSTDEGSIVVIVADSSEAPLTDDSLRNFRVHFFVHAVLLLSTFIGTVLFSAMVLPRNDQCDVFSTSFTIGMFVIDLLGVQSLYAAAALSLRRQTSAN</sequence>
<feature type="non-terminal residue" evidence="2">
    <location>
        <position position="1"/>
    </location>
</feature>
<dbReference type="VEuPathDB" id="TriTrypDB:BSAL_44655"/>
<evidence type="ECO:0000313" key="2">
    <source>
        <dbReference type="EMBL" id="CUG93763.1"/>
    </source>
</evidence>
<feature type="transmembrane region" description="Helical" evidence="1">
    <location>
        <begin position="137"/>
        <end position="159"/>
    </location>
</feature>
<feature type="transmembrane region" description="Helical" evidence="1">
    <location>
        <begin position="171"/>
        <end position="195"/>
    </location>
</feature>
<name>A0A0S4JU50_BODSA</name>
<keyword evidence="3" id="KW-1185">Reference proteome</keyword>
<protein>
    <submittedName>
        <fullName evidence="2">Transmembrane protein, putative</fullName>
    </submittedName>
</protein>
<keyword evidence="1 2" id="KW-0812">Transmembrane</keyword>
<proteinExistence type="predicted"/>
<gene>
    <name evidence="2" type="ORF">BSAL_44655</name>
</gene>
<keyword evidence="1" id="KW-0472">Membrane</keyword>
<dbReference type="EMBL" id="CYKH01002193">
    <property type="protein sequence ID" value="CUG93763.1"/>
    <property type="molecule type" value="Genomic_DNA"/>
</dbReference>
<reference evidence="3" key="1">
    <citation type="submission" date="2015-09" db="EMBL/GenBank/DDBJ databases">
        <authorList>
            <consortium name="Pathogen Informatics"/>
        </authorList>
    </citation>
    <scope>NUCLEOTIDE SEQUENCE [LARGE SCALE GENOMIC DNA]</scope>
    <source>
        <strain evidence="3">Lake Konstanz</strain>
    </source>
</reference>
<accession>A0A0S4JU50</accession>
<dbReference type="Proteomes" id="UP000051952">
    <property type="component" value="Unassembled WGS sequence"/>
</dbReference>
<dbReference type="AlphaFoldDB" id="A0A0S4JU50"/>
<evidence type="ECO:0000256" key="1">
    <source>
        <dbReference type="SAM" id="Phobius"/>
    </source>
</evidence>